<evidence type="ECO:0000313" key="2">
    <source>
        <dbReference type="Proteomes" id="UP001605036"/>
    </source>
</evidence>
<evidence type="ECO:0000313" key="1">
    <source>
        <dbReference type="EMBL" id="KAL2652138.1"/>
    </source>
</evidence>
<organism evidence="1 2">
    <name type="scientific">Riccia fluitans</name>
    <dbReference type="NCBI Taxonomy" id="41844"/>
    <lineage>
        <taxon>Eukaryota</taxon>
        <taxon>Viridiplantae</taxon>
        <taxon>Streptophyta</taxon>
        <taxon>Embryophyta</taxon>
        <taxon>Marchantiophyta</taxon>
        <taxon>Marchantiopsida</taxon>
        <taxon>Marchantiidae</taxon>
        <taxon>Marchantiales</taxon>
        <taxon>Ricciaceae</taxon>
        <taxon>Riccia</taxon>
    </lineage>
</organism>
<protein>
    <submittedName>
        <fullName evidence="1">Uncharacterized protein</fullName>
    </submittedName>
</protein>
<sequence length="100" mass="11728">MEVFRLLREFLVTLKNHVLLVSQRLQMHLNVAETLKRRAHVPLTPRGKFSRHFRLLDEFDAGPAESALVKISRHTETGRMSEHIYAKLSFRSVTAERLYK</sequence>
<dbReference type="EMBL" id="JBHFFA010000001">
    <property type="protein sequence ID" value="KAL2652138.1"/>
    <property type="molecule type" value="Genomic_DNA"/>
</dbReference>
<dbReference type="Proteomes" id="UP001605036">
    <property type="component" value="Unassembled WGS sequence"/>
</dbReference>
<keyword evidence="2" id="KW-1185">Reference proteome</keyword>
<name>A0ABD1ZL33_9MARC</name>
<proteinExistence type="predicted"/>
<accession>A0ABD1ZL33</accession>
<dbReference type="AlphaFoldDB" id="A0ABD1ZL33"/>
<comment type="caution">
    <text evidence="1">The sequence shown here is derived from an EMBL/GenBank/DDBJ whole genome shotgun (WGS) entry which is preliminary data.</text>
</comment>
<reference evidence="1 2" key="1">
    <citation type="submission" date="2024-09" db="EMBL/GenBank/DDBJ databases">
        <title>Chromosome-scale assembly of Riccia fluitans.</title>
        <authorList>
            <person name="Paukszto L."/>
            <person name="Sawicki J."/>
            <person name="Karawczyk K."/>
            <person name="Piernik-Szablinska J."/>
            <person name="Szczecinska M."/>
            <person name="Mazdziarz M."/>
        </authorList>
    </citation>
    <scope>NUCLEOTIDE SEQUENCE [LARGE SCALE GENOMIC DNA]</scope>
    <source>
        <strain evidence="1">Rf_01</strain>
        <tissue evidence="1">Aerial parts of the thallus</tissue>
    </source>
</reference>
<gene>
    <name evidence="1" type="ORF">R1flu_020266</name>
</gene>